<sequence>MSQLVARIALLGYLVGGLLLPAMHHHGHHVATGGSVSCCHVDATDHDHQQDGDRAERCESLNVAVCDAEPSPDCCGGCCSSFTPSVASACQPSEAAEVGADCSDGSTVPQYDRGSHHECSDLCLLCTARTLTTDRVTVDATITGIVIVTDIAAVSDAPLLPLLLSSANLTRGPPMNALRV</sequence>
<dbReference type="EMBL" id="SJPN01000010">
    <property type="protein sequence ID" value="TWT92798.1"/>
    <property type="molecule type" value="Genomic_DNA"/>
</dbReference>
<organism evidence="1 2">
    <name type="scientific">Stieleria varia</name>
    <dbReference type="NCBI Taxonomy" id="2528005"/>
    <lineage>
        <taxon>Bacteria</taxon>
        <taxon>Pseudomonadati</taxon>
        <taxon>Planctomycetota</taxon>
        <taxon>Planctomycetia</taxon>
        <taxon>Pirellulales</taxon>
        <taxon>Pirellulaceae</taxon>
        <taxon>Stieleria</taxon>
    </lineage>
</organism>
<accession>A0A5C6A0R9</accession>
<dbReference type="RefSeq" id="WP_146523085.1">
    <property type="nucleotide sequence ID" value="NZ_CP151726.1"/>
</dbReference>
<reference evidence="1 2" key="1">
    <citation type="submission" date="2019-02" db="EMBL/GenBank/DDBJ databases">
        <title>Deep-cultivation of Planctomycetes and their phenomic and genomic characterization uncovers novel biology.</title>
        <authorList>
            <person name="Wiegand S."/>
            <person name="Jogler M."/>
            <person name="Boedeker C."/>
            <person name="Pinto D."/>
            <person name="Vollmers J."/>
            <person name="Rivas-Marin E."/>
            <person name="Kohn T."/>
            <person name="Peeters S.H."/>
            <person name="Heuer A."/>
            <person name="Rast P."/>
            <person name="Oberbeckmann S."/>
            <person name="Bunk B."/>
            <person name="Jeske O."/>
            <person name="Meyerdierks A."/>
            <person name="Storesund J.E."/>
            <person name="Kallscheuer N."/>
            <person name="Luecker S."/>
            <person name="Lage O.M."/>
            <person name="Pohl T."/>
            <person name="Merkel B.J."/>
            <person name="Hornburger P."/>
            <person name="Mueller R.-W."/>
            <person name="Bruemmer F."/>
            <person name="Labrenz M."/>
            <person name="Spormann A.M."/>
            <person name="Op Den Camp H."/>
            <person name="Overmann J."/>
            <person name="Amann R."/>
            <person name="Jetten M.S.M."/>
            <person name="Mascher T."/>
            <person name="Medema M.H."/>
            <person name="Devos D.P."/>
            <person name="Kaster A.-K."/>
            <person name="Ovreas L."/>
            <person name="Rohde M."/>
            <person name="Galperin M.Y."/>
            <person name="Jogler C."/>
        </authorList>
    </citation>
    <scope>NUCLEOTIDE SEQUENCE [LARGE SCALE GENOMIC DNA]</scope>
    <source>
        <strain evidence="1 2">Pla52n</strain>
    </source>
</reference>
<dbReference type="Proteomes" id="UP000320176">
    <property type="component" value="Unassembled WGS sequence"/>
</dbReference>
<name>A0A5C6A0R9_9BACT</name>
<dbReference type="AlphaFoldDB" id="A0A5C6A0R9"/>
<comment type="caution">
    <text evidence="1">The sequence shown here is derived from an EMBL/GenBank/DDBJ whole genome shotgun (WGS) entry which is preliminary data.</text>
</comment>
<proteinExistence type="predicted"/>
<evidence type="ECO:0000313" key="2">
    <source>
        <dbReference type="Proteomes" id="UP000320176"/>
    </source>
</evidence>
<gene>
    <name evidence="1" type="ORF">Pla52n_61630</name>
</gene>
<protein>
    <submittedName>
        <fullName evidence="1">Uncharacterized protein</fullName>
    </submittedName>
</protein>
<keyword evidence="2" id="KW-1185">Reference proteome</keyword>
<evidence type="ECO:0000313" key="1">
    <source>
        <dbReference type="EMBL" id="TWT92798.1"/>
    </source>
</evidence>